<proteinExistence type="predicted"/>
<feature type="transmembrane region" description="Helical" evidence="1">
    <location>
        <begin position="41"/>
        <end position="61"/>
    </location>
</feature>
<keyword evidence="3" id="KW-1185">Reference proteome</keyword>
<reference evidence="2" key="1">
    <citation type="submission" date="2020-09" db="EMBL/GenBank/DDBJ databases">
        <title>A novel bacterium of genus Paenibacillus, isolated from South China Sea.</title>
        <authorList>
            <person name="Huang H."/>
            <person name="Mo K."/>
            <person name="Hu Y."/>
        </authorList>
    </citation>
    <scope>NUCLEOTIDE SEQUENCE</scope>
    <source>
        <strain evidence="2">IB182493</strain>
    </source>
</reference>
<gene>
    <name evidence="2" type="ORF">IDH41_14190</name>
</gene>
<protein>
    <submittedName>
        <fullName evidence="2">Uncharacterized protein</fullName>
    </submittedName>
</protein>
<comment type="caution">
    <text evidence="2">The sequence shown here is derived from an EMBL/GenBank/DDBJ whole genome shotgun (WGS) entry which is preliminary data.</text>
</comment>
<evidence type="ECO:0000256" key="1">
    <source>
        <dbReference type="SAM" id="Phobius"/>
    </source>
</evidence>
<evidence type="ECO:0000313" key="3">
    <source>
        <dbReference type="Proteomes" id="UP000632125"/>
    </source>
</evidence>
<dbReference type="AlphaFoldDB" id="A0A927H690"/>
<dbReference type="RefSeq" id="WP_190862103.1">
    <property type="nucleotide sequence ID" value="NZ_JACXIY010000016.1"/>
</dbReference>
<dbReference type="Proteomes" id="UP000632125">
    <property type="component" value="Unassembled WGS sequence"/>
</dbReference>
<organism evidence="2 3">
    <name type="scientific">Paenibacillus arenilitoris</name>
    <dbReference type="NCBI Taxonomy" id="2772299"/>
    <lineage>
        <taxon>Bacteria</taxon>
        <taxon>Bacillati</taxon>
        <taxon>Bacillota</taxon>
        <taxon>Bacilli</taxon>
        <taxon>Bacillales</taxon>
        <taxon>Paenibacillaceae</taxon>
        <taxon>Paenibacillus</taxon>
    </lineage>
</organism>
<dbReference type="EMBL" id="JACXIY010000016">
    <property type="protein sequence ID" value="MBD2869735.1"/>
    <property type="molecule type" value="Genomic_DNA"/>
</dbReference>
<feature type="transmembrane region" description="Helical" evidence="1">
    <location>
        <begin position="7"/>
        <end position="29"/>
    </location>
</feature>
<accession>A0A927H690</accession>
<keyword evidence="1" id="KW-0472">Membrane</keyword>
<sequence>MSTEKKTILLIFLYLAFIVIGGRLLFIIPNNNYLGILNADNFFILSCIIILLMMLPVYLLLKTNIFKKTLINFTLTIAVFVLVAVFYYSNLPMYTYEEAGKVVEDAENKEGRNAQVFIPEQREDKIAFGSGPYFKTTNDKYFIYLKNGDEIFIFRFDPLNGEYDAYNGSRKLLE</sequence>
<keyword evidence="1" id="KW-0812">Transmembrane</keyword>
<name>A0A927H690_9BACL</name>
<keyword evidence="1" id="KW-1133">Transmembrane helix</keyword>
<feature type="transmembrane region" description="Helical" evidence="1">
    <location>
        <begin position="70"/>
        <end position="88"/>
    </location>
</feature>
<evidence type="ECO:0000313" key="2">
    <source>
        <dbReference type="EMBL" id="MBD2869735.1"/>
    </source>
</evidence>